<organism evidence="3 4">
    <name type="scientific">Methanobrevibacter curvatus</name>
    <dbReference type="NCBI Taxonomy" id="49547"/>
    <lineage>
        <taxon>Archaea</taxon>
        <taxon>Methanobacteriati</taxon>
        <taxon>Methanobacteriota</taxon>
        <taxon>Methanomada group</taxon>
        <taxon>Methanobacteria</taxon>
        <taxon>Methanobacteriales</taxon>
        <taxon>Methanobacteriaceae</taxon>
        <taxon>Methanobrevibacter</taxon>
    </lineage>
</organism>
<keyword evidence="1" id="KW-1133">Transmembrane helix</keyword>
<proteinExistence type="predicted"/>
<feature type="transmembrane region" description="Helical" evidence="1">
    <location>
        <begin position="149"/>
        <end position="172"/>
    </location>
</feature>
<reference evidence="3 4" key="1">
    <citation type="submission" date="2016-04" db="EMBL/GenBank/DDBJ databases">
        <title>Genome sequence of Methanobrevibacter curvatus DSM 11111.</title>
        <authorList>
            <person name="Poehlein A."/>
            <person name="Seedorf H."/>
            <person name="Daniel R."/>
        </authorList>
    </citation>
    <scope>NUCLEOTIDE SEQUENCE [LARGE SCALE GENOMIC DNA]</scope>
    <source>
        <strain evidence="3 4">DSM 11111</strain>
    </source>
</reference>
<comment type="caution">
    <text evidence="3">The sequence shown here is derived from an EMBL/GenBank/DDBJ whole genome shotgun (WGS) entry which is preliminary data.</text>
</comment>
<dbReference type="EMBL" id="LWMV01000044">
    <property type="protein sequence ID" value="KZX15245.1"/>
    <property type="molecule type" value="Genomic_DNA"/>
</dbReference>
<evidence type="ECO:0000256" key="1">
    <source>
        <dbReference type="SAM" id="Phobius"/>
    </source>
</evidence>
<dbReference type="AlphaFoldDB" id="A0A166D644"/>
<accession>A0A166D644</accession>
<dbReference type="OrthoDB" id="233230at2157"/>
<evidence type="ECO:0000259" key="2">
    <source>
        <dbReference type="Pfam" id="PF13240"/>
    </source>
</evidence>
<feature type="domain" description="Zinc-ribbon" evidence="2">
    <location>
        <begin position="7"/>
        <end position="29"/>
    </location>
</feature>
<dbReference type="Pfam" id="PF13240">
    <property type="entry name" value="Zn_Ribbon_1"/>
    <property type="match status" value="1"/>
</dbReference>
<feature type="transmembrane region" description="Helical" evidence="1">
    <location>
        <begin position="201"/>
        <end position="224"/>
    </location>
</feature>
<evidence type="ECO:0000313" key="3">
    <source>
        <dbReference type="EMBL" id="KZX15245.1"/>
    </source>
</evidence>
<dbReference type="InterPro" id="IPR026870">
    <property type="entry name" value="Zinc_ribbon_dom"/>
</dbReference>
<name>A0A166D644_9EURY</name>
<evidence type="ECO:0000313" key="4">
    <source>
        <dbReference type="Proteomes" id="UP000077245"/>
    </source>
</evidence>
<keyword evidence="4" id="KW-1185">Reference proteome</keyword>
<protein>
    <recommendedName>
        <fullName evidence="2">Zinc-ribbon domain-containing protein</fullName>
    </recommendedName>
</protein>
<dbReference type="RefSeq" id="WP_067089342.1">
    <property type="nucleotide sequence ID" value="NZ_LWMV01000044.1"/>
</dbReference>
<gene>
    <name evidence="3" type="ORF">MBCUR_03050</name>
</gene>
<feature type="transmembrane region" description="Helical" evidence="1">
    <location>
        <begin position="83"/>
        <end position="100"/>
    </location>
</feature>
<keyword evidence="1" id="KW-0472">Membrane</keyword>
<keyword evidence="1" id="KW-0812">Transmembrane</keyword>
<sequence>MIQETKFCIYCGKKIPADVSICPYCGKQLSQIPESQNTEQDNVQENIPQNEAYVSKERSYTTPERNYPVNSQQYSNVLPIRRLLLLMILTGGLYRFYWYYKNSKMLKQEFNEDHSPGLMTILLFIPIANWVVFYDLIDKWRNAISSKGLETYSSGINLVIWILTGMHFWVIINIQESINEYWRLKQPNLPIHRNFTNNEKILIGIIIAIIIVISIILVAIIIIAGMSTTYPSTYY</sequence>
<feature type="transmembrane region" description="Helical" evidence="1">
    <location>
        <begin position="120"/>
        <end position="137"/>
    </location>
</feature>
<dbReference type="PATRIC" id="fig|49547.3.peg.320"/>
<dbReference type="Proteomes" id="UP000077245">
    <property type="component" value="Unassembled WGS sequence"/>
</dbReference>